<dbReference type="Pfam" id="PF08264">
    <property type="entry name" value="Anticodon_1"/>
    <property type="match status" value="1"/>
</dbReference>
<feature type="domain" description="Aminoacyl-tRNA synthetase class Ia" evidence="10">
    <location>
        <begin position="18"/>
        <end position="692"/>
    </location>
</feature>
<dbReference type="GO" id="GO:0005524">
    <property type="term" value="F:ATP binding"/>
    <property type="evidence" value="ECO:0007669"/>
    <property type="project" value="UniProtKB-UniRule"/>
</dbReference>
<protein>
    <recommendedName>
        <fullName evidence="8">Leucine--tRNA ligase</fullName>
        <ecNumber evidence="8">6.1.1.4</ecNumber>
    </recommendedName>
    <alternativeName>
        <fullName evidence="8">Leucyl-tRNA synthetase</fullName>
        <shortName evidence="8">LeuRS</shortName>
    </alternativeName>
</protein>
<keyword evidence="7 8" id="KW-0030">Aminoacyl-tRNA synthetase</keyword>
<dbReference type="PROSITE" id="PS00178">
    <property type="entry name" value="AA_TRNA_LIGASE_I"/>
    <property type="match status" value="1"/>
</dbReference>
<proteinExistence type="inferred from homology"/>
<evidence type="ECO:0000313" key="13">
    <source>
        <dbReference type="EMBL" id="PMB75908.1"/>
    </source>
</evidence>
<evidence type="ECO:0000256" key="5">
    <source>
        <dbReference type="ARBA" id="ARBA00022840"/>
    </source>
</evidence>
<keyword evidence="4 8" id="KW-0547">Nucleotide-binding</keyword>
<evidence type="ECO:0000313" key="14">
    <source>
        <dbReference type="Proteomes" id="UP000237153"/>
    </source>
</evidence>
<dbReference type="RefSeq" id="WP_272984775.1">
    <property type="nucleotide sequence ID" value="NZ_DSFH01000009.1"/>
</dbReference>
<reference evidence="13 14" key="1">
    <citation type="submission" date="2018-01" db="EMBL/GenBank/DDBJ databases">
        <title>Metagenomic assembled genomes from two thermal pools in the Uzon Caldera, Kamchatka, Russia.</title>
        <authorList>
            <person name="Wilkins L."/>
            <person name="Ettinger C."/>
        </authorList>
    </citation>
    <scope>NUCLEOTIDE SEQUENCE [LARGE SCALE GENOMIC DNA]</scope>
    <source>
        <strain evidence="13">ZAV-06</strain>
    </source>
</reference>
<dbReference type="Gene3D" id="3.40.50.620">
    <property type="entry name" value="HUPs"/>
    <property type="match status" value="1"/>
</dbReference>
<dbReference type="EMBL" id="DSFH01000009">
    <property type="protein sequence ID" value="HEW63504.1"/>
    <property type="molecule type" value="Genomic_DNA"/>
</dbReference>
<evidence type="ECO:0000256" key="4">
    <source>
        <dbReference type="ARBA" id="ARBA00022741"/>
    </source>
</evidence>
<dbReference type="InterPro" id="IPR009008">
    <property type="entry name" value="Val/Leu/Ile-tRNA-synth_edit"/>
</dbReference>
<dbReference type="Proteomes" id="UP000237153">
    <property type="component" value="Unassembled WGS sequence"/>
</dbReference>
<dbReference type="GO" id="GO:0006429">
    <property type="term" value="P:leucyl-tRNA aminoacylation"/>
    <property type="evidence" value="ECO:0007669"/>
    <property type="project" value="UniProtKB-UniRule"/>
</dbReference>
<evidence type="ECO:0000259" key="10">
    <source>
        <dbReference type="Pfam" id="PF00133"/>
    </source>
</evidence>
<dbReference type="EMBL" id="PNIM01000004">
    <property type="protein sequence ID" value="PMB75908.1"/>
    <property type="molecule type" value="Genomic_DNA"/>
</dbReference>
<dbReference type="NCBIfam" id="NF008957">
    <property type="entry name" value="PRK12300.1"/>
    <property type="match status" value="1"/>
</dbReference>
<dbReference type="SUPFAM" id="SSF47323">
    <property type="entry name" value="Anticodon-binding domain of a subclass of class I aminoacyl-tRNA synthetases"/>
    <property type="match status" value="1"/>
</dbReference>
<dbReference type="Proteomes" id="UP000886076">
    <property type="component" value="Unassembled WGS sequence"/>
</dbReference>
<dbReference type="HAMAP" id="MF_00049_A">
    <property type="entry name" value="Leu_tRNA_synth_A"/>
    <property type="match status" value="1"/>
</dbReference>
<sequence length="987" mass="114741">MEKFANFTEFDKSISKKWNEVWEKIKINEADPEPSRKKFYLTAAYPYPNGPLHLGHARTYLIPDVIARYKRLQGYNVLFPMAFHFTGTPILSSSEAIARGEEHLIKEFRELYEVSEEDLEKLKTPLGMANYFKERAKKDMKDYMLSIDWRREFTTIDPEYSSFITWQFLKLKERGYIVQGTHPVGWCPYHQMPVGMHDTKGDVEPEIQEYTLILFEGEDGTIYPTATLRPETIFGVTNLWVNEDAEYVIANIDGKKYFLSKQAFYKITFQKKNVQLIKDAGKGVNVLGKKVRNPITGKVVSILPSSFVDPSTGTGVVMSVPSHAPYDYVALKEIISSNEVKKFGLDEEKLKPVPVIYLKGYSPNPAEDVVQKYKIKSVKEKENLDKATKELYLEEFSNGVIREDLIKTIAVDVADRKVIELIEGIRGKNVKDVKKNVISFLLSNKIGDMFYEIANKPVYCRCGTEIVVKLLENQWFIDYENQKWKDRVRKALENRIEIVPEEYKEWFFNTIEWLKKRACARSRGLGTSLPWDKNWIIESLSDSTIYMAFYTVIKKIRDYKITSEKLTEEFWDYVFLGYGDEKEISEKLKIDTEVLKSIRNEFLYWYPLDNRHSGKDLVPNHLSFMLFNHIAIFPENLWPKRIVVNGHIMVEGVKMSKSLGNFIPMFKAIRDVGPNTLRVSLLYSAEIGNDANYSKELVRVVQDKLARIYSLIAEISDKYLKTPQEGSAAELDIIDKWFISKFKRIVKRVTDDLEGYVLRDAVVQIFFETEQSIEEYISIKQNPNSKILNEIIHEWIIMMSPFVPSFAEDLWHLVTKDPIEKSVFNNKWPDYNEISSYSFEELAIIYMERIISDIEGIKKALKKTPNEIHIIISNEKLWKLFKNALLILKEGHSVKELTSAISKEIGGYANPYQVAEQFNEFYQSIPEDISDFILKSEDINERELMLSIIPLLQNKLSLKVKFSEYEEGLVMRGKRPIPMKPVILFSF</sequence>
<gene>
    <name evidence="8 13" type="primary">leuS</name>
    <name evidence="13" type="ORF">C0188_01060</name>
    <name evidence="12" type="ORF">ENO39_00375</name>
</gene>
<name>A0A2J6N7S8_9CREN</name>
<dbReference type="NCBIfam" id="TIGR00395">
    <property type="entry name" value="leuS_arch"/>
    <property type="match status" value="1"/>
</dbReference>
<evidence type="ECO:0000256" key="9">
    <source>
        <dbReference type="RuleBase" id="RU363035"/>
    </source>
</evidence>
<dbReference type="EC" id="6.1.1.4" evidence="8"/>
<feature type="short sequence motif" description="'HIGH' region" evidence="8">
    <location>
        <begin position="46"/>
        <end position="56"/>
    </location>
</feature>
<accession>A0A2J6N7S8</accession>
<keyword evidence="2 8" id="KW-0963">Cytoplasm</keyword>
<reference evidence="12" key="2">
    <citation type="journal article" date="2020" name="mSystems">
        <title>Genome- and Community-Level Interaction Insights into Carbon Utilization and Element Cycling Functions of Hydrothermarchaeota in Hydrothermal Sediment.</title>
        <authorList>
            <person name="Zhou Z."/>
            <person name="Liu Y."/>
            <person name="Xu W."/>
            <person name="Pan J."/>
            <person name="Luo Z.H."/>
            <person name="Li M."/>
        </authorList>
    </citation>
    <scope>NUCLEOTIDE SEQUENCE [LARGE SCALE GENOMIC DNA]</scope>
    <source>
        <strain evidence="12">SpSt-1261</strain>
    </source>
</reference>
<evidence type="ECO:0000256" key="6">
    <source>
        <dbReference type="ARBA" id="ARBA00022917"/>
    </source>
</evidence>
<evidence type="ECO:0000256" key="3">
    <source>
        <dbReference type="ARBA" id="ARBA00022598"/>
    </source>
</evidence>
<keyword evidence="5 8" id="KW-0067">ATP-binding</keyword>
<evidence type="ECO:0000259" key="11">
    <source>
        <dbReference type="Pfam" id="PF08264"/>
    </source>
</evidence>
<dbReference type="PANTHER" id="PTHR45794">
    <property type="entry name" value="LEUCYL-TRNA SYNTHETASE"/>
    <property type="match status" value="1"/>
</dbReference>
<comment type="subcellular location">
    <subcellularLocation>
        <location evidence="8">Cytoplasm</location>
    </subcellularLocation>
</comment>
<dbReference type="InterPro" id="IPR009080">
    <property type="entry name" value="tRNAsynth_Ia_anticodon-bd"/>
</dbReference>
<comment type="catalytic activity">
    <reaction evidence="8">
        <text>tRNA(Leu) + L-leucine + ATP = L-leucyl-tRNA(Leu) + AMP + diphosphate</text>
        <dbReference type="Rhea" id="RHEA:11688"/>
        <dbReference type="Rhea" id="RHEA-COMP:9613"/>
        <dbReference type="Rhea" id="RHEA-COMP:9622"/>
        <dbReference type="ChEBI" id="CHEBI:30616"/>
        <dbReference type="ChEBI" id="CHEBI:33019"/>
        <dbReference type="ChEBI" id="CHEBI:57427"/>
        <dbReference type="ChEBI" id="CHEBI:78442"/>
        <dbReference type="ChEBI" id="CHEBI:78494"/>
        <dbReference type="ChEBI" id="CHEBI:456215"/>
        <dbReference type="EC" id="6.1.1.4"/>
    </reaction>
</comment>
<dbReference type="InterPro" id="IPR004493">
    <property type="entry name" value="Leu-tRNA-synth_Ia_arc/euk"/>
</dbReference>
<feature type="binding site" evidence="8">
    <location>
        <position position="657"/>
    </location>
    <ligand>
        <name>ATP</name>
        <dbReference type="ChEBI" id="CHEBI:30616"/>
    </ligand>
</feature>
<feature type="domain" description="Methionyl/Valyl/Leucyl/Isoleucyl-tRNA synthetase anticodon-binding" evidence="11">
    <location>
        <begin position="735"/>
        <end position="866"/>
    </location>
</feature>
<dbReference type="SUPFAM" id="SSF50677">
    <property type="entry name" value="ValRS/IleRS/LeuRS editing domain"/>
    <property type="match status" value="1"/>
</dbReference>
<organism evidence="13 14">
    <name type="scientific">Fervidicoccus fontis</name>
    <dbReference type="NCBI Taxonomy" id="683846"/>
    <lineage>
        <taxon>Archaea</taxon>
        <taxon>Thermoproteota</taxon>
        <taxon>Thermoprotei</taxon>
        <taxon>Fervidicoccales</taxon>
        <taxon>Fervidicoccaceae</taxon>
        <taxon>Fervidicoccus</taxon>
    </lineage>
</organism>
<dbReference type="Gene3D" id="3.30.2320.20">
    <property type="entry name" value="Class I aminoacyl-tRNA synthetases (RS)"/>
    <property type="match status" value="1"/>
</dbReference>
<keyword evidence="3 8" id="KW-0436">Ligase</keyword>
<evidence type="ECO:0000256" key="1">
    <source>
        <dbReference type="ARBA" id="ARBA00005594"/>
    </source>
</evidence>
<dbReference type="GO" id="GO:0004823">
    <property type="term" value="F:leucine-tRNA ligase activity"/>
    <property type="evidence" value="ECO:0007669"/>
    <property type="project" value="UniProtKB-UniRule"/>
</dbReference>
<dbReference type="InterPro" id="IPR002300">
    <property type="entry name" value="aa-tRNA-synth_Ia"/>
</dbReference>
<dbReference type="InterPro" id="IPR001412">
    <property type="entry name" value="aa-tRNA-synth_I_CS"/>
</dbReference>
<dbReference type="GO" id="GO:0005737">
    <property type="term" value="C:cytoplasm"/>
    <property type="evidence" value="ECO:0007669"/>
    <property type="project" value="UniProtKB-SubCell"/>
</dbReference>
<dbReference type="Gene3D" id="1.10.10.720">
    <property type="entry name" value="leucyl-tRNA synthetase"/>
    <property type="match status" value="1"/>
</dbReference>
<comment type="similarity">
    <text evidence="1 8 9">Belongs to the class-I aminoacyl-tRNA synthetase family.</text>
</comment>
<dbReference type="Pfam" id="PF00133">
    <property type="entry name" value="tRNA-synt_1"/>
    <property type="match status" value="1"/>
</dbReference>
<dbReference type="GO" id="GO:0002161">
    <property type="term" value="F:aminoacyl-tRNA deacylase activity"/>
    <property type="evidence" value="ECO:0007669"/>
    <property type="project" value="InterPro"/>
</dbReference>
<evidence type="ECO:0000256" key="2">
    <source>
        <dbReference type="ARBA" id="ARBA00022490"/>
    </source>
</evidence>
<evidence type="ECO:0000313" key="12">
    <source>
        <dbReference type="EMBL" id="HEW63504.1"/>
    </source>
</evidence>
<comment type="caution">
    <text evidence="13">The sequence shown here is derived from an EMBL/GenBank/DDBJ whole genome shotgun (WGS) entry which is preliminary data.</text>
</comment>
<dbReference type="InterPro" id="IPR013155">
    <property type="entry name" value="M/V/L/I-tRNA-synth_anticd-bd"/>
</dbReference>
<feature type="short sequence motif" description="'KMSKS' region" evidence="8">
    <location>
        <begin position="654"/>
        <end position="658"/>
    </location>
</feature>
<dbReference type="InterPro" id="IPR020791">
    <property type="entry name" value="Leu-tRNA-lgase_arc"/>
</dbReference>
<dbReference type="Gene3D" id="1.10.730.10">
    <property type="entry name" value="Isoleucyl-tRNA Synthetase, Domain 1"/>
    <property type="match status" value="1"/>
</dbReference>
<evidence type="ECO:0000256" key="7">
    <source>
        <dbReference type="ARBA" id="ARBA00023146"/>
    </source>
</evidence>
<evidence type="ECO:0000256" key="8">
    <source>
        <dbReference type="HAMAP-Rule" id="MF_00049"/>
    </source>
</evidence>
<dbReference type="InterPro" id="IPR014729">
    <property type="entry name" value="Rossmann-like_a/b/a_fold"/>
</dbReference>
<dbReference type="Gene3D" id="3.90.740.10">
    <property type="entry name" value="Valyl/Leucyl/Isoleucyl-tRNA synthetase, editing domain"/>
    <property type="match status" value="1"/>
</dbReference>
<dbReference type="SUPFAM" id="SSF52374">
    <property type="entry name" value="Nucleotidylyl transferase"/>
    <property type="match status" value="1"/>
</dbReference>
<dbReference type="AlphaFoldDB" id="A0A2J6N7S8"/>
<keyword evidence="6 8" id="KW-0648">Protein biosynthesis</keyword>
<dbReference type="PANTHER" id="PTHR45794:SF1">
    <property type="entry name" value="LEUCINE--TRNA LIGASE, CYTOPLASMIC"/>
    <property type="match status" value="1"/>
</dbReference>